<evidence type="ECO:0000256" key="3">
    <source>
        <dbReference type="ARBA" id="ARBA00022490"/>
    </source>
</evidence>
<dbReference type="GO" id="GO:0005829">
    <property type="term" value="C:cytosol"/>
    <property type="evidence" value="ECO:0007669"/>
    <property type="project" value="UniProtKB-SubCell"/>
</dbReference>
<dbReference type="STRING" id="1121409.SAMN02745124_00918"/>
<keyword evidence="8" id="KW-1185">Reference proteome</keyword>
<name>A0A1M5U044_9BACT</name>
<evidence type="ECO:0000313" key="8">
    <source>
        <dbReference type="Proteomes" id="UP000184139"/>
    </source>
</evidence>
<dbReference type="Proteomes" id="UP000184139">
    <property type="component" value="Unassembled WGS sequence"/>
</dbReference>
<comment type="subcellular location">
    <subcellularLocation>
        <location evidence="1 6">Cytoplasm</location>
        <location evidence="1 6">Cytosol</location>
    </subcellularLocation>
</comment>
<dbReference type="InterPro" id="IPR036584">
    <property type="entry name" value="FliS_sf"/>
</dbReference>
<accession>A0A1M5U044</accession>
<evidence type="ECO:0000256" key="1">
    <source>
        <dbReference type="ARBA" id="ARBA00004514"/>
    </source>
</evidence>
<keyword evidence="4 6" id="KW-1005">Bacterial flagellum biogenesis</keyword>
<keyword evidence="7" id="KW-0966">Cell projection</keyword>
<keyword evidence="3 6" id="KW-0963">Cytoplasm</keyword>
<evidence type="ECO:0000256" key="4">
    <source>
        <dbReference type="ARBA" id="ARBA00022795"/>
    </source>
</evidence>
<dbReference type="InterPro" id="IPR003713">
    <property type="entry name" value="FliS"/>
</dbReference>
<dbReference type="NCBIfam" id="TIGR00208">
    <property type="entry name" value="fliS"/>
    <property type="match status" value="1"/>
</dbReference>
<evidence type="ECO:0000256" key="5">
    <source>
        <dbReference type="ARBA" id="ARBA00023186"/>
    </source>
</evidence>
<gene>
    <name evidence="7" type="ORF">SAMN02745124_00918</name>
</gene>
<sequence>MNGYVNQYQANQIATASKEQILILLYDGAIRFSRQAVNAMNDNDMANKGKYIGKTMAIIAEFAGSLNHEIGGMISENLDALYNFMLKELSQANVANDPEKIEIVITLLKDLRETWVEAIEINNKAKATGDSSESPHTQLAASSI</sequence>
<dbReference type="PIRSF" id="PIRSF039090">
    <property type="entry name" value="Flis"/>
    <property type="match status" value="1"/>
</dbReference>
<reference evidence="7 8" key="1">
    <citation type="submission" date="2016-11" db="EMBL/GenBank/DDBJ databases">
        <authorList>
            <person name="Jaros S."/>
            <person name="Januszkiewicz K."/>
            <person name="Wedrychowicz H."/>
        </authorList>
    </citation>
    <scope>NUCLEOTIDE SEQUENCE [LARGE SCALE GENOMIC DNA]</scope>
    <source>
        <strain evidence="7 8">DSM 9705</strain>
    </source>
</reference>
<comment type="similarity">
    <text evidence="2 6">Belongs to the FliS family.</text>
</comment>
<dbReference type="PANTHER" id="PTHR34773:SF1">
    <property type="entry name" value="FLAGELLAR SECRETION CHAPERONE FLIS"/>
    <property type="match status" value="1"/>
</dbReference>
<organism evidence="7 8">
    <name type="scientific">Desulfofustis glycolicus DSM 9705</name>
    <dbReference type="NCBI Taxonomy" id="1121409"/>
    <lineage>
        <taxon>Bacteria</taxon>
        <taxon>Pseudomonadati</taxon>
        <taxon>Thermodesulfobacteriota</taxon>
        <taxon>Desulfobulbia</taxon>
        <taxon>Desulfobulbales</taxon>
        <taxon>Desulfocapsaceae</taxon>
        <taxon>Desulfofustis</taxon>
    </lineage>
</organism>
<dbReference type="SUPFAM" id="SSF101116">
    <property type="entry name" value="Flagellar export chaperone FliS"/>
    <property type="match status" value="1"/>
</dbReference>
<dbReference type="PANTHER" id="PTHR34773">
    <property type="entry name" value="FLAGELLAR SECRETION CHAPERONE FLIS"/>
    <property type="match status" value="1"/>
</dbReference>
<keyword evidence="5" id="KW-0143">Chaperone</keyword>
<dbReference type="AlphaFoldDB" id="A0A1M5U044"/>
<evidence type="ECO:0000313" key="7">
    <source>
        <dbReference type="EMBL" id="SHH56220.1"/>
    </source>
</evidence>
<dbReference type="GO" id="GO:0044780">
    <property type="term" value="P:bacterial-type flagellum assembly"/>
    <property type="evidence" value="ECO:0007669"/>
    <property type="project" value="InterPro"/>
</dbReference>
<proteinExistence type="inferred from homology"/>
<keyword evidence="7" id="KW-0282">Flagellum</keyword>
<dbReference type="GO" id="GO:0071973">
    <property type="term" value="P:bacterial-type flagellum-dependent cell motility"/>
    <property type="evidence" value="ECO:0007669"/>
    <property type="project" value="TreeGrafter"/>
</dbReference>
<dbReference type="EMBL" id="FQXS01000004">
    <property type="protein sequence ID" value="SHH56220.1"/>
    <property type="molecule type" value="Genomic_DNA"/>
</dbReference>
<protein>
    <recommendedName>
        <fullName evidence="6">Flagellar secretion chaperone FliS</fullName>
    </recommendedName>
</protein>
<dbReference type="OrthoDB" id="5343669at2"/>
<evidence type="ECO:0000256" key="2">
    <source>
        <dbReference type="ARBA" id="ARBA00008787"/>
    </source>
</evidence>
<evidence type="ECO:0000256" key="6">
    <source>
        <dbReference type="PIRNR" id="PIRNR039090"/>
    </source>
</evidence>
<keyword evidence="7" id="KW-0969">Cilium</keyword>
<dbReference type="Pfam" id="PF02561">
    <property type="entry name" value="FliS"/>
    <property type="match status" value="1"/>
</dbReference>
<dbReference type="Gene3D" id="1.20.120.340">
    <property type="entry name" value="Flagellar protein FliS"/>
    <property type="match status" value="1"/>
</dbReference>
<dbReference type="CDD" id="cd16098">
    <property type="entry name" value="FliS"/>
    <property type="match status" value="1"/>
</dbReference>
<dbReference type="RefSeq" id="WP_073373669.1">
    <property type="nucleotide sequence ID" value="NZ_FQXS01000004.1"/>
</dbReference>